<proteinExistence type="predicted"/>
<feature type="compositionally biased region" description="Basic residues" evidence="1">
    <location>
        <begin position="73"/>
        <end position="83"/>
    </location>
</feature>
<sequence length="127" mass="14423">MQKKNEGRTKATIKHHNNNCCGQESPTDPTSGEQKLEEKRDICVIRLSSLRYFLTKKWGRGGGDLQQRNPAPRSRHQGRHRPSRCQEHTRPLWRTLAANPRGVDGQTQLGSHLRNNNSLGLPTLPRA</sequence>
<comment type="caution">
    <text evidence="2">The sequence shown here is derived from an EMBL/GenBank/DDBJ whole genome shotgun (WGS) entry which is preliminary data.</text>
</comment>
<dbReference type="EMBL" id="JACASE010000011">
    <property type="protein sequence ID" value="KAF6427809.1"/>
    <property type="molecule type" value="Genomic_DNA"/>
</dbReference>
<evidence type="ECO:0000313" key="3">
    <source>
        <dbReference type="Proteomes" id="UP000593571"/>
    </source>
</evidence>
<name>A0A7J8DXR1_ROUAE</name>
<evidence type="ECO:0000313" key="2">
    <source>
        <dbReference type="EMBL" id="KAF6427809.1"/>
    </source>
</evidence>
<keyword evidence="3" id="KW-1185">Reference proteome</keyword>
<gene>
    <name evidence="2" type="ORF">HJG63_008298</name>
</gene>
<feature type="compositionally biased region" description="Polar residues" evidence="1">
    <location>
        <begin position="18"/>
        <end position="33"/>
    </location>
</feature>
<dbReference type="AlphaFoldDB" id="A0A7J8DXR1"/>
<reference evidence="2 3" key="1">
    <citation type="journal article" date="2020" name="Nature">
        <title>Six reference-quality genomes reveal evolution of bat adaptations.</title>
        <authorList>
            <person name="Jebb D."/>
            <person name="Huang Z."/>
            <person name="Pippel M."/>
            <person name="Hughes G.M."/>
            <person name="Lavrichenko K."/>
            <person name="Devanna P."/>
            <person name="Winkler S."/>
            <person name="Jermiin L.S."/>
            <person name="Skirmuntt E.C."/>
            <person name="Katzourakis A."/>
            <person name="Burkitt-Gray L."/>
            <person name="Ray D.A."/>
            <person name="Sullivan K.A.M."/>
            <person name="Roscito J.G."/>
            <person name="Kirilenko B.M."/>
            <person name="Davalos L.M."/>
            <person name="Corthals A.P."/>
            <person name="Power M.L."/>
            <person name="Jones G."/>
            <person name="Ransome R.D."/>
            <person name="Dechmann D.K.N."/>
            <person name="Locatelli A.G."/>
            <person name="Puechmaille S.J."/>
            <person name="Fedrigo O."/>
            <person name="Jarvis E.D."/>
            <person name="Hiller M."/>
            <person name="Vernes S.C."/>
            <person name="Myers E.W."/>
            <person name="Teeling E.C."/>
        </authorList>
    </citation>
    <scope>NUCLEOTIDE SEQUENCE [LARGE SCALE GENOMIC DNA]</scope>
    <source>
        <strain evidence="2">MRouAeg1</strain>
        <tissue evidence="2">Muscle</tissue>
    </source>
</reference>
<dbReference type="Proteomes" id="UP000593571">
    <property type="component" value="Unassembled WGS sequence"/>
</dbReference>
<feature type="region of interest" description="Disordered" evidence="1">
    <location>
        <begin position="58"/>
        <end position="127"/>
    </location>
</feature>
<feature type="compositionally biased region" description="Polar residues" evidence="1">
    <location>
        <begin position="105"/>
        <end position="120"/>
    </location>
</feature>
<organism evidence="2 3">
    <name type="scientific">Rousettus aegyptiacus</name>
    <name type="common">Egyptian fruit bat</name>
    <name type="synonym">Pteropus aegyptiacus</name>
    <dbReference type="NCBI Taxonomy" id="9407"/>
    <lineage>
        <taxon>Eukaryota</taxon>
        <taxon>Metazoa</taxon>
        <taxon>Chordata</taxon>
        <taxon>Craniata</taxon>
        <taxon>Vertebrata</taxon>
        <taxon>Euteleostomi</taxon>
        <taxon>Mammalia</taxon>
        <taxon>Eutheria</taxon>
        <taxon>Laurasiatheria</taxon>
        <taxon>Chiroptera</taxon>
        <taxon>Yinpterochiroptera</taxon>
        <taxon>Pteropodoidea</taxon>
        <taxon>Pteropodidae</taxon>
        <taxon>Rousettinae</taxon>
        <taxon>Rousettus</taxon>
    </lineage>
</organism>
<feature type="region of interest" description="Disordered" evidence="1">
    <location>
        <begin position="1"/>
        <end position="35"/>
    </location>
</feature>
<accession>A0A7J8DXR1</accession>
<protein>
    <submittedName>
        <fullName evidence="2">Uncharacterized protein</fullName>
    </submittedName>
</protein>
<evidence type="ECO:0000256" key="1">
    <source>
        <dbReference type="SAM" id="MobiDB-lite"/>
    </source>
</evidence>